<dbReference type="Pfam" id="PF13581">
    <property type="entry name" value="HATPase_c_2"/>
    <property type="match status" value="1"/>
</dbReference>
<keyword evidence="1" id="KW-0808">Transferase</keyword>
<keyword evidence="3" id="KW-0547">Nucleotide-binding</keyword>
<dbReference type="GO" id="GO:0005524">
    <property type="term" value="F:ATP binding"/>
    <property type="evidence" value="ECO:0007669"/>
    <property type="project" value="UniProtKB-KW"/>
</dbReference>
<keyword evidence="3" id="KW-0067">ATP-binding</keyword>
<keyword evidence="1" id="KW-0723">Serine/threonine-protein kinase</keyword>
<dbReference type="InterPro" id="IPR003594">
    <property type="entry name" value="HATPase_dom"/>
</dbReference>
<evidence type="ECO:0000313" key="4">
    <source>
        <dbReference type="Proteomes" id="UP000578686"/>
    </source>
</evidence>
<evidence type="ECO:0000256" key="1">
    <source>
        <dbReference type="ARBA" id="ARBA00022527"/>
    </source>
</evidence>
<gene>
    <name evidence="3" type="ORF">HCN56_22165</name>
</gene>
<dbReference type="InterPro" id="IPR050267">
    <property type="entry name" value="Anti-sigma-factor_SerPK"/>
</dbReference>
<sequence>MRREAYGAAIVADADEVAWWRNRVAAVATTLGADPAATDVVRLGVSELLSNVVRHVDDRRCLLNLRREGPFVTVRLFDRSRAVPAVRAPDWTAESGRGLWLLREMTAGVGYTLTREGKWVWFRCRVTTAEPPD</sequence>
<dbReference type="InterPro" id="IPR036890">
    <property type="entry name" value="HATPase_C_sf"/>
</dbReference>
<name>A0A7X6D585_9ACTN</name>
<dbReference type="SUPFAM" id="SSF55874">
    <property type="entry name" value="ATPase domain of HSP90 chaperone/DNA topoisomerase II/histidine kinase"/>
    <property type="match status" value="1"/>
</dbReference>
<keyword evidence="4" id="KW-1185">Reference proteome</keyword>
<dbReference type="Gene3D" id="3.30.565.10">
    <property type="entry name" value="Histidine kinase-like ATPase, C-terminal domain"/>
    <property type="match status" value="1"/>
</dbReference>
<proteinExistence type="predicted"/>
<feature type="domain" description="Histidine kinase/HSP90-like ATPase" evidence="2">
    <location>
        <begin position="11"/>
        <end position="123"/>
    </location>
</feature>
<keyword evidence="1" id="KW-0418">Kinase</keyword>
<evidence type="ECO:0000259" key="2">
    <source>
        <dbReference type="Pfam" id="PF13581"/>
    </source>
</evidence>
<dbReference type="GO" id="GO:0004674">
    <property type="term" value="F:protein serine/threonine kinase activity"/>
    <property type="evidence" value="ECO:0007669"/>
    <property type="project" value="UniProtKB-KW"/>
</dbReference>
<reference evidence="3 4" key="1">
    <citation type="submission" date="2020-03" db="EMBL/GenBank/DDBJ databases">
        <title>Draft genome of Streptomyces sp. ventii, isolated from the Axial Seamount in the Pacific Ocean, and resequencing of the two type strains Streptomyces lonarensis strain NCL 716 and Streptomyces bohaiensis strain 11A07.</title>
        <authorList>
            <person name="Loughran R.M."/>
            <person name="Pfannmuller K.M."/>
            <person name="Wasson B.J."/>
            <person name="Deadmond M.C."/>
            <person name="Paddock B.E."/>
            <person name="Koyack M.J."/>
            <person name="Gallegos D.A."/>
            <person name="Mitchell E.A."/>
            <person name="Ushijima B."/>
            <person name="Saw J.H."/>
            <person name="Mcphail K.L."/>
            <person name="Videau P."/>
        </authorList>
    </citation>
    <scope>NUCLEOTIDE SEQUENCE [LARGE SCALE GENOMIC DNA]</scope>
    <source>
        <strain evidence="3 4">NCL716</strain>
    </source>
</reference>
<evidence type="ECO:0000313" key="3">
    <source>
        <dbReference type="EMBL" id="NJQ08213.1"/>
    </source>
</evidence>
<dbReference type="Proteomes" id="UP000578686">
    <property type="component" value="Unassembled WGS sequence"/>
</dbReference>
<dbReference type="CDD" id="cd16936">
    <property type="entry name" value="HATPase_RsbW-like"/>
    <property type="match status" value="1"/>
</dbReference>
<organism evidence="3 4">
    <name type="scientific">Streptomyces lonarensis</name>
    <dbReference type="NCBI Taxonomy" id="700599"/>
    <lineage>
        <taxon>Bacteria</taxon>
        <taxon>Bacillati</taxon>
        <taxon>Actinomycetota</taxon>
        <taxon>Actinomycetes</taxon>
        <taxon>Kitasatosporales</taxon>
        <taxon>Streptomycetaceae</taxon>
        <taxon>Streptomyces</taxon>
    </lineage>
</organism>
<comment type="caution">
    <text evidence="3">The sequence shown here is derived from an EMBL/GenBank/DDBJ whole genome shotgun (WGS) entry which is preliminary data.</text>
</comment>
<dbReference type="PANTHER" id="PTHR35526">
    <property type="entry name" value="ANTI-SIGMA-F FACTOR RSBW-RELATED"/>
    <property type="match status" value="1"/>
</dbReference>
<dbReference type="PANTHER" id="PTHR35526:SF3">
    <property type="entry name" value="ANTI-SIGMA-F FACTOR RSBW"/>
    <property type="match status" value="1"/>
</dbReference>
<dbReference type="EMBL" id="JAAVJD010000260">
    <property type="protein sequence ID" value="NJQ08213.1"/>
    <property type="molecule type" value="Genomic_DNA"/>
</dbReference>
<dbReference type="AlphaFoldDB" id="A0A7X6D585"/>
<accession>A0A7X6D585</accession>
<protein>
    <submittedName>
        <fullName evidence="3">ATP-binding protein</fullName>
    </submittedName>
</protein>